<dbReference type="FunFam" id="1.10.10.10:FF:000001">
    <property type="entry name" value="LysR family transcriptional regulator"/>
    <property type="match status" value="1"/>
</dbReference>
<dbReference type="Gene3D" id="3.40.190.10">
    <property type="entry name" value="Periplasmic binding protein-like II"/>
    <property type="match status" value="2"/>
</dbReference>
<dbReference type="GO" id="GO:0003700">
    <property type="term" value="F:DNA-binding transcription factor activity"/>
    <property type="evidence" value="ECO:0007669"/>
    <property type="project" value="InterPro"/>
</dbReference>
<sequence>MEMRQLRYFVAVAEAGGFGTAAERMHISQPPLTRQIQALERDIGAKLFERSARGVELTAAGRVFLEDARQLLTLAQRSSRRSQAAARGESGELNLVYFGTPVFETVPAFTRAFRATYPDASVAVSHMTKEEQLESLLSGVVDIGFGRFYPVTDGVTSWNIGAESLHVAVADPWDERVRGARTLADLIDVPVILYPRGDRPSFADKVVSLFRSEGAEPKIAAEVEDVLAALALTAAGIGATLVPASVAHLRWPGVTILALVQKAPSVPVSCVFRTHRRAPIVESALRVVSSLIRDGGGLKGEIHPPS</sequence>
<keyword evidence="4" id="KW-0804">Transcription</keyword>
<dbReference type="PRINTS" id="PR00039">
    <property type="entry name" value="HTHLYSR"/>
</dbReference>
<keyword evidence="2" id="KW-0805">Transcription regulation</keyword>
<dbReference type="InterPro" id="IPR000847">
    <property type="entry name" value="LysR_HTH_N"/>
</dbReference>
<dbReference type="CDD" id="cd08446">
    <property type="entry name" value="PBP2_Chlorocatechol"/>
    <property type="match status" value="1"/>
</dbReference>
<evidence type="ECO:0000313" key="6">
    <source>
        <dbReference type="EMBL" id="SAK92019.1"/>
    </source>
</evidence>
<evidence type="ECO:0000313" key="7">
    <source>
        <dbReference type="Proteomes" id="UP000054624"/>
    </source>
</evidence>
<dbReference type="SUPFAM" id="SSF46785">
    <property type="entry name" value="Winged helix' DNA-binding domain"/>
    <property type="match status" value="1"/>
</dbReference>
<dbReference type="Proteomes" id="UP000054624">
    <property type="component" value="Unassembled WGS sequence"/>
</dbReference>
<keyword evidence="3" id="KW-0238">DNA-binding</keyword>
<proteinExistence type="inferred from homology"/>
<dbReference type="PROSITE" id="PS50931">
    <property type="entry name" value="HTH_LYSR"/>
    <property type="match status" value="1"/>
</dbReference>
<dbReference type="PANTHER" id="PTHR30346">
    <property type="entry name" value="TRANSCRIPTIONAL DUAL REGULATOR HCAR-RELATED"/>
    <property type="match status" value="1"/>
</dbReference>
<dbReference type="SUPFAM" id="SSF53850">
    <property type="entry name" value="Periplasmic binding protein-like II"/>
    <property type="match status" value="1"/>
</dbReference>
<dbReference type="EMBL" id="FCOI02000038">
    <property type="protein sequence ID" value="SAK92019.1"/>
    <property type="molecule type" value="Genomic_DNA"/>
</dbReference>
<accession>A0A158DBS2</accession>
<dbReference type="AlphaFoldDB" id="A0A158DBS2"/>
<gene>
    <name evidence="6" type="ORF">AWB76_06747</name>
</gene>
<dbReference type="InterPro" id="IPR036388">
    <property type="entry name" value="WH-like_DNA-bd_sf"/>
</dbReference>
<dbReference type="Gene3D" id="1.10.10.10">
    <property type="entry name" value="Winged helix-like DNA-binding domain superfamily/Winged helix DNA-binding domain"/>
    <property type="match status" value="1"/>
</dbReference>
<keyword evidence="7" id="KW-1185">Reference proteome</keyword>
<comment type="similarity">
    <text evidence="1">Belongs to the LysR transcriptional regulatory family.</text>
</comment>
<dbReference type="OrthoDB" id="5292387at2"/>
<dbReference type="GO" id="GO:0003677">
    <property type="term" value="F:DNA binding"/>
    <property type="evidence" value="ECO:0007669"/>
    <property type="project" value="UniProtKB-KW"/>
</dbReference>
<dbReference type="InterPro" id="IPR036390">
    <property type="entry name" value="WH_DNA-bd_sf"/>
</dbReference>
<evidence type="ECO:0000256" key="2">
    <source>
        <dbReference type="ARBA" id="ARBA00023015"/>
    </source>
</evidence>
<organism evidence="6 7">
    <name type="scientific">Caballeronia temeraria</name>
    <dbReference type="NCBI Taxonomy" id="1777137"/>
    <lineage>
        <taxon>Bacteria</taxon>
        <taxon>Pseudomonadati</taxon>
        <taxon>Pseudomonadota</taxon>
        <taxon>Betaproteobacteria</taxon>
        <taxon>Burkholderiales</taxon>
        <taxon>Burkholderiaceae</taxon>
        <taxon>Caballeronia</taxon>
    </lineage>
</organism>
<reference evidence="7" key="1">
    <citation type="submission" date="2016-01" db="EMBL/GenBank/DDBJ databases">
        <authorList>
            <person name="Peeters Charlotte."/>
        </authorList>
    </citation>
    <scope>NUCLEOTIDE SEQUENCE [LARGE SCALE GENOMIC DNA]</scope>
</reference>
<dbReference type="Pfam" id="PF00126">
    <property type="entry name" value="HTH_1"/>
    <property type="match status" value="1"/>
</dbReference>
<dbReference type="GO" id="GO:0032993">
    <property type="term" value="C:protein-DNA complex"/>
    <property type="evidence" value="ECO:0007669"/>
    <property type="project" value="TreeGrafter"/>
</dbReference>
<protein>
    <submittedName>
        <fullName evidence="6">LysR family transcriptional regulator</fullName>
    </submittedName>
</protein>
<evidence type="ECO:0000259" key="5">
    <source>
        <dbReference type="PROSITE" id="PS50931"/>
    </source>
</evidence>
<dbReference type="PANTHER" id="PTHR30346:SF17">
    <property type="entry name" value="LYSR FAMILY TRANSCRIPTIONAL REGULATOR"/>
    <property type="match status" value="1"/>
</dbReference>
<dbReference type="Pfam" id="PF03466">
    <property type="entry name" value="LysR_substrate"/>
    <property type="match status" value="1"/>
</dbReference>
<name>A0A158DBS2_9BURK</name>
<dbReference type="InterPro" id="IPR005119">
    <property type="entry name" value="LysR_subst-bd"/>
</dbReference>
<evidence type="ECO:0000256" key="3">
    <source>
        <dbReference type="ARBA" id="ARBA00023125"/>
    </source>
</evidence>
<feature type="domain" description="HTH lysR-type" evidence="5">
    <location>
        <begin position="1"/>
        <end position="58"/>
    </location>
</feature>
<evidence type="ECO:0000256" key="4">
    <source>
        <dbReference type="ARBA" id="ARBA00023163"/>
    </source>
</evidence>
<dbReference type="STRING" id="1777137.AWB76_06747"/>
<evidence type="ECO:0000256" key="1">
    <source>
        <dbReference type="ARBA" id="ARBA00009437"/>
    </source>
</evidence>